<protein>
    <submittedName>
        <fullName evidence="1">Uncharacterized protein</fullName>
    </submittedName>
</protein>
<dbReference type="STRING" id="559515.M4B816"/>
<dbReference type="InParanoid" id="M4B816"/>
<dbReference type="Proteomes" id="UP000011713">
    <property type="component" value="Unassembled WGS sequence"/>
</dbReference>
<evidence type="ECO:0000313" key="2">
    <source>
        <dbReference type="Proteomes" id="UP000011713"/>
    </source>
</evidence>
<proteinExistence type="predicted"/>
<reference evidence="2" key="1">
    <citation type="journal article" date="2010" name="Science">
        <title>Signatures of adaptation to obligate biotrophy in the Hyaloperonospora arabidopsidis genome.</title>
        <authorList>
            <person name="Baxter L."/>
            <person name="Tripathy S."/>
            <person name="Ishaque N."/>
            <person name="Boot N."/>
            <person name="Cabral A."/>
            <person name="Kemen E."/>
            <person name="Thines M."/>
            <person name="Ah-Fong A."/>
            <person name="Anderson R."/>
            <person name="Badejoko W."/>
            <person name="Bittner-Eddy P."/>
            <person name="Boore J.L."/>
            <person name="Chibucos M.C."/>
            <person name="Coates M."/>
            <person name="Dehal P."/>
            <person name="Delehaunty K."/>
            <person name="Dong S."/>
            <person name="Downton P."/>
            <person name="Dumas B."/>
            <person name="Fabro G."/>
            <person name="Fronick C."/>
            <person name="Fuerstenberg S.I."/>
            <person name="Fulton L."/>
            <person name="Gaulin E."/>
            <person name="Govers F."/>
            <person name="Hughes L."/>
            <person name="Humphray S."/>
            <person name="Jiang R.H."/>
            <person name="Judelson H."/>
            <person name="Kamoun S."/>
            <person name="Kyung K."/>
            <person name="Meijer H."/>
            <person name="Minx P."/>
            <person name="Morris P."/>
            <person name="Nelson J."/>
            <person name="Phuntumart V."/>
            <person name="Qutob D."/>
            <person name="Rehmany A."/>
            <person name="Rougon-Cardoso A."/>
            <person name="Ryden P."/>
            <person name="Torto-Alalibo T."/>
            <person name="Studholme D."/>
            <person name="Wang Y."/>
            <person name="Win J."/>
            <person name="Wood J."/>
            <person name="Clifton S.W."/>
            <person name="Rogers J."/>
            <person name="Van den Ackerveken G."/>
            <person name="Jones J.D."/>
            <person name="McDowell J.M."/>
            <person name="Beynon J."/>
            <person name="Tyler B.M."/>
        </authorList>
    </citation>
    <scope>NUCLEOTIDE SEQUENCE [LARGE SCALE GENOMIC DNA]</scope>
    <source>
        <strain evidence="2">Emoy2</strain>
    </source>
</reference>
<sequence length="209" mass="24611">MKSHTLFETNVCILSEALELGVCKPTNIFLHFLRFFTRIKPAEWCRDYFCDDTIIHFPKIRRFLMPLLAATQKSIDVPSIFLNLFTFLALIFPALRKHLSTSSYRKNSDSKTSNAERTARYVHEEKLKENIDGQTDTELLCRWFSIDRSTTSVRCEVISTMCPREIQMEQFFQDGQQDECMFTLTNMYLCFQTSVTDEEKRQQFLPESH</sequence>
<keyword evidence="2" id="KW-1185">Reference proteome</keyword>
<dbReference type="HOGENOM" id="CLU_1317645_0_0_1"/>
<reference evidence="1" key="2">
    <citation type="submission" date="2015-06" db="UniProtKB">
        <authorList>
            <consortium name="EnsemblProtists"/>
        </authorList>
    </citation>
    <scope>IDENTIFICATION</scope>
    <source>
        <strain evidence="1">Emoy2</strain>
    </source>
</reference>
<name>M4B816_HYAAE</name>
<evidence type="ECO:0000313" key="1">
    <source>
        <dbReference type="EnsemblProtists" id="HpaP802418"/>
    </source>
</evidence>
<accession>M4B816</accession>
<dbReference type="VEuPathDB" id="FungiDB:HpaG802418"/>
<dbReference type="EMBL" id="JH597957">
    <property type="status" value="NOT_ANNOTATED_CDS"/>
    <property type="molecule type" value="Genomic_DNA"/>
</dbReference>
<dbReference type="AlphaFoldDB" id="M4B816"/>
<organism evidence="1 2">
    <name type="scientific">Hyaloperonospora arabidopsidis (strain Emoy2)</name>
    <name type="common">Downy mildew agent</name>
    <name type="synonym">Peronospora arabidopsidis</name>
    <dbReference type="NCBI Taxonomy" id="559515"/>
    <lineage>
        <taxon>Eukaryota</taxon>
        <taxon>Sar</taxon>
        <taxon>Stramenopiles</taxon>
        <taxon>Oomycota</taxon>
        <taxon>Peronosporomycetes</taxon>
        <taxon>Peronosporales</taxon>
        <taxon>Peronosporaceae</taxon>
        <taxon>Hyaloperonospora</taxon>
    </lineage>
</organism>
<dbReference type="EnsemblProtists" id="HpaT802418">
    <property type="protein sequence ID" value="HpaP802418"/>
    <property type="gene ID" value="HpaG802418"/>
</dbReference>